<dbReference type="Gene3D" id="3.40.50.10790">
    <property type="entry name" value="S-adenosyl-l-methionine hydroxide adenosyltransferase, N-terminal"/>
    <property type="match status" value="1"/>
</dbReference>
<dbReference type="Proteomes" id="UP000179076">
    <property type="component" value="Unassembled WGS sequence"/>
</dbReference>
<dbReference type="PANTHER" id="PTHR35092">
    <property type="entry name" value="CHLORINASE MJ1651"/>
    <property type="match status" value="1"/>
</dbReference>
<evidence type="ECO:0000313" key="5">
    <source>
        <dbReference type="EMBL" id="OGI64021.1"/>
    </source>
</evidence>
<dbReference type="AlphaFoldDB" id="A0A1F6V2M9"/>
<dbReference type="Pfam" id="PF20257">
    <property type="entry name" value="SAM_HAT_C"/>
    <property type="match status" value="1"/>
</dbReference>
<feature type="domain" description="S-adenosyl-l-methionine hydroxide adenosyltransferase N-terminal" evidence="3">
    <location>
        <begin position="2"/>
        <end position="138"/>
    </location>
</feature>
<evidence type="ECO:0000259" key="3">
    <source>
        <dbReference type="Pfam" id="PF01887"/>
    </source>
</evidence>
<dbReference type="InterPro" id="IPR046469">
    <property type="entry name" value="SAM_HAT_N"/>
</dbReference>
<reference evidence="5 6" key="1">
    <citation type="journal article" date="2016" name="Nat. Commun.">
        <title>Thousands of microbial genomes shed light on interconnected biogeochemical processes in an aquifer system.</title>
        <authorList>
            <person name="Anantharaman K."/>
            <person name="Brown C.T."/>
            <person name="Hug L.A."/>
            <person name="Sharon I."/>
            <person name="Castelle C.J."/>
            <person name="Probst A.J."/>
            <person name="Thomas B.C."/>
            <person name="Singh A."/>
            <person name="Wilkins M.J."/>
            <person name="Karaoz U."/>
            <person name="Brodie E.L."/>
            <person name="Williams K.H."/>
            <person name="Hubbard S.S."/>
            <person name="Banfield J.F."/>
        </authorList>
    </citation>
    <scope>NUCLEOTIDE SEQUENCE [LARGE SCALE GENOMIC DNA]</scope>
</reference>
<evidence type="ECO:0000313" key="6">
    <source>
        <dbReference type="Proteomes" id="UP000179076"/>
    </source>
</evidence>
<dbReference type="Pfam" id="PF01887">
    <property type="entry name" value="SAM_HAT_N"/>
    <property type="match status" value="1"/>
</dbReference>
<evidence type="ECO:0000256" key="2">
    <source>
        <dbReference type="ARBA" id="ARBA00024035"/>
    </source>
</evidence>
<name>A0A1F6V2M9_9PROT</name>
<dbReference type="PANTHER" id="PTHR35092:SF1">
    <property type="entry name" value="CHLORINASE MJ1651"/>
    <property type="match status" value="1"/>
</dbReference>
<dbReference type="InterPro" id="IPR023227">
    <property type="entry name" value="SAM_OH_AdoTrfase_C_sf"/>
</dbReference>
<evidence type="ECO:0000256" key="1">
    <source>
        <dbReference type="ARBA" id="ARBA00022691"/>
    </source>
</evidence>
<dbReference type="Gene3D" id="2.40.30.90">
    <property type="entry name" value="Bacterial fluorinating enzyme like"/>
    <property type="match status" value="1"/>
</dbReference>
<dbReference type="InterPro" id="IPR002747">
    <property type="entry name" value="SAM_OH_AdoTrfase"/>
</dbReference>
<dbReference type="SUPFAM" id="SSF101852">
    <property type="entry name" value="Bacterial fluorinating enzyme, C-terminal domain"/>
    <property type="match status" value="1"/>
</dbReference>
<dbReference type="EMBL" id="MFSP01000143">
    <property type="protein sequence ID" value="OGI64021.1"/>
    <property type="molecule type" value="Genomic_DNA"/>
</dbReference>
<dbReference type="InterPro" id="IPR046470">
    <property type="entry name" value="SAM_HAT_C"/>
</dbReference>
<keyword evidence="1" id="KW-0949">S-adenosyl-L-methionine</keyword>
<protein>
    <recommendedName>
        <fullName evidence="7">SAM-dependent chlorinase/fluorinase</fullName>
    </recommendedName>
</protein>
<proteinExistence type="inferred from homology"/>
<dbReference type="InterPro" id="IPR023228">
    <property type="entry name" value="SAM_OH_AdoTrfase_N_sf"/>
</dbReference>
<organism evidence="5 6">
    <name type="scientific">Candidatus Muproteobacteria bacterium RBG_16_60_9</name>
    <dbReference type="NCBI Taxonomy" id="1817755"/>
    <lineage>
        <taxon>Bacteria</taxon>
        <taxon>Pseudomonadati</taxon>
        <taxon>Pseudomonadota</taxon>
        <taxon>Candidatus Muproteobacteria</taxon>
    </lineage>
</organism>
<accession>A0A1F6V2M9</accession>
<evidence type="ECO:0008006" key="7">
    <source>
        <dbReference type="Google" id="ProtNLM"/>
    </source>
</evidence>
<gene>
    <name evidence="5" type="ORF">A2W18_03635</name>
</gene>
<dbReference type="SUPFAM" id="SSF102522">
    <property type="entry name" value="Bacterial fluorinating enzyme, N-terminal domain"/>
    <property type="match status" value="1"/>
</dbReference>
<feature type="domain" description="S-adenosyl-l-methionine hydroxide adenosyltransferase C-terminal" evidence="4">
    <location>
        <begin position="161"/>
        <end position="238"/>
    </location>
</feature>
<dbReference type="PIRSF" id="PIRSF006779">
    <property type="entry name" value="UCP006779"/>
    <property type="match status" value="1"/>
</dbReference>
<comment type="similarity">
    <text evidence="2">Belongs to the SAM hydrolase / SAM-dependent halogenase family.</text>
</comment>
<evidence type="ECO:0000259" key="4">
    <source>
        <dbReference type="Pfam" id="PF20257"/>
    </source>
</evidence>
<sequence length="241" mass="25729">MIVLFTDFGTADPYVGQLHAVLARAAPRAKVIDLLHSVPNFDIRAGAYLLPALAAVFPVGTVFVGVVDPGVGGDRLPVMIQADGRWYVGPDNGLFQIVARRARRVESWTITWRPQQLSASFHGRDLFAPVAARLARGDWPASVPAPLTAPDGDWPDDLPAIVYIDHYGNAITGLRAGQVEAAGTLAVAGRQLQHAAVFSAVAPNMPFWYENSVGLVEIAVNRGDASHALELKIGDPVQVVA</sequence>
<comment type="caution">
    <text evidence="5">The sequence shown here is derived from an EMBL/GenBank/DDBJ whole genome shotgun (WGS) entry which is preliminary data.</text>
</comment>